<protein>
    <submittedName>
        <fullName evidence="1">Uncharacterized protein</fullName>
    </submittedName>
</protein>
<sequence>MMVIRMSSEQPNPTGRDWCGAGASKALKALKSRLRFFGGDQSYWLEYKNHIAYLNREVARSRKTTTGNSKLMAERGICDSFSKEYGE</sequence>
<dbReference type="EMBL" id="OZ034819">
    <property type="protein sequence ID" value="CAL1395395.1"/>
    <property type="molecule type" value="Genomic_DNA"/>
</dbReference>
<evidence type="ECO:0000313" key="2">
    <source>
        <dbReference type="Proteomes" id="UP001497516"/>
    </source>
</evidence>
<gene>
    <name evidence="1" type="ORF">LTRI10_LOCUS35831</name>
</gene>
<proteinExistence type="predicted"/>
<accession>A0AAV2FCN5</accession>
<dbReference type="AlphaFoldDB" id="A0AAV2FCN5"/>
<dbReference type="Proteomes" id="UP001497516">
    <property type="component" value="Chromosome 6"/>
</dbReference>
<keyword evidence="2" id="KW-1185">Reference proteome</keyword>
<organism evidence="1 2">
    <name type="scientific">Linum trigynum</name>
    <dbReference type="NCBI Taxonomy" id="586398"/>
    <lineage>
        <taxon>Eukaryota</taxon>
        <taxon>Viridiplantae</taxon>
        <taxon>Streptophyta</taxon>
        <taxon>Embryophyta</taxon>
        <taxon>Tracheophyta</taxon>
        <taxon>Spermatophyta</taxon>
        <taxon>Magnoliopsida</taxon>
        <taxon>eudicotyledons</taxon>
        <taxon>Gunneridae</taxon>
        <taxon>Pentapetalae</taxon>
        <taxon>rosids</taxon>
        <taxon>fabids</taxon>
        <taxon>Malpighiales</taxon>
        <taxon>Linaceae</taxon>
        <taxon>Linum</taxon>
    </lineage>
</organism>
<evidence type="ECO:0000313" key="1">
    <source>
        <dbReference type="EMBL" id="CAL1395395.1"/>
    </source>
</evidence>
<name>A0AAV2FCN5_9ROSI</name>
<reference evidence="1 2" key="1">
    <citation type="submission" date="2024-04" db="EMBL/GenBank/DDBJ databases">
        <authorList>
            <person name="Fracassetti M."/>
        </authorList>
    </citation>
    <scope>NUCLEOTIDE SEQUENCE [LARGE SCALE GENOMIC DNA]</scope>
</reference>